<feature type="transmembrane region" description="Helical" evidence="2">
    <location>
        <begin position="499"/>
        <end position="519"/>
    </location>
</feature>
<feature type="compositionally biased region" description="Basic and acidic residues" evidence="1">
    <location>
        <begin position="645"/>
        <end position="655"/>
    </location>
</feature>
<dbReference type="PANTHER" id="PTHR31145">
    <property type="entry name" value="INTEGRAL MEMBRANE PROTEIN (AFU_ORTHOLOGUE AFUA_7G01610)"/>
    <property type="match status" value="1"/>
</dbReference>
<evidence type="ECO:0008006" key="6">
    <source>
        <dbReference type="Google" id="ProtNLM"/>
    </source>
</evidence>
<dbReference type="AlphaFoldDB" id="A0A179I6M4"/>
<feature type="transmembrane region" description="Helical" evidence="2">
    <location>
        <begin position="314"/>
        <end position="338"/>
    </location>
</feature>
<evidence type="ECO:0000256" key="2">
    <source>
        <dbReference type="SAM" id="Phobius"/>
    </source>
</evidence>
<dbReference type="GO" id="GO:0016020">
    <property type="term" value="C:membrane"/>
    <property type="evidence" value="ECO:0007669"/>
    <property type="project" value="TreeGrafter"/>
</dbReference>
<name>A0A179I6M4_CORDF</name>
<dbReference type="InterPro" id="IPR040241">
    <property type="entry name" value="TRP_Flc/Pkd2-like"/>
</dbReference>
<feature type="compositionally biased region" description="Polar residues" evidence="1">
    <location>
        <begin position="659"/>
        <end position="668"/>
    </location>
</feature>
<reference evidence="4 5" key="1">
    <citation type="submission" date="2016-03" db="EMBL/GenBank/DDBJ databases">
        <title>Fine-scale spatial genetic structure of a fungal parasite of coffee scale insects.</title>
        <authorList>
            <person name="Jackson D."/>
            <person name="Zemenick K.A."/>
            <person name="Malloure B."/>
            <person name="Quandt C.A."/>
            <person name="James T.Y."/>
        </authorList>
    </citation>
    <scope>NUCLEOTIDE SEQUENCE [LARGE SCALE GENOMIC DNA]</scope>
    <source>
        <strain evidence="4 5">UM487</strain>
    </source>
</reference>
<evidence type="ECO:0000313" key="4">
    <source>
        <dbReference type="EMBL" id="OAQ97378.1"/>
    </source>
</evidence>
<dbReference type="EMBL" id="LUKN01003482">
    <property type="protein sequence ID" value="OAQ97378.1"/>
    <property type="molecule type" value="Genomic_DNA"/>
</dbReference>
<keyword evidence="2" id="KW-0812">Transmembrane</keyword>
<dbReference type="Proteomes" id="UP000243081">
    <property type="component" value="Unassembled WGS sequence"/>
</dbReference>
<comment type="caution">
    <text evidence="4">The sequence shown here is derived from an EMBL/GenBank/DDBJ whole genome shotgun (WGS) entry which is preliminary data.</text>
</comment>
<keyword evidence="2" id="KW-1133">Transmembrane helix</keyword>
<feature type="chain" id="PRO_5008104205" description="TRP C-terminal domain-containing protein" evidence="3">
    <location>
        <begin position="26"/>
        <end position="826"/>
    </location>
</feature>
<feature type="transmembrane region" description="Helical" evidence="2">
    <location>
        <begin position="358"/>
        <end position="378"/>
    </location>
</feature>
<dbReference type="PANTHER" id="PTHR31145:SF8">
    <property type="entry name" value="INTEGRAL MEMBRANE PROTEIN (AFU_ORTHOLOGUE AFUA_2G17475)"/>
    <property type="match status" value="1"/>
</dbReference>
<keyword evidence="3" id="KW-0732">Signal</keyword>
<organism evidence="4 5">
    <name type="scientific">Cordyceps confragosa</name>
    <name type="common">Lecanicillium lecanii</name>
    <dbReference type="NCBI Taxonomy" id="2714763"/>
    <lineage>
        <taxon>Eukaryota</taxon>
        <taxon>Fungi</taxon>
        <taxon>Dikarya</taxon>
        <taxon>Ascomycota</taxon>
        <taxon>Pezizomycotina</taxon>
        <taxon>Sordariomycetes</taxon>
        <taxon>Hypocreomycetidae</taxon>
        <taxon>Hypocreales</taxon>
        <taxon>Cordycipitaceae</taxon>
        <taxon>Akanthomyces</taxon>
    </lineage>
</organism>
<dbReference type="GO" id="GO:0055085">
    <property type="term" value="P:transmembrane transport"/>
    <property type="evidence" value="ECO:0007669"/>
    <property type="project" value="TreeGrafter"/>
</dbReference>
<sequence length="826" mass="91703">MSLRAASWLWLLSSLWLCLPRPVTGRRYDDAWIRRYRCDGHSWPNRTIYEPVPFFVSSLRGHLNTVADSTQFSLSILAVYNTTLLSCDELDLMALERSLRLKVMGQHTGQVVRFDSTCPLPITPDLTPDNGTRFSAFDIDYQLEHGHQLQTLAAEYELRTLDGRELECAAAKITPYIGTPFVVAFSLVPAVVMAFVGAAAWQTHAAEMGVDRFVDFSSALVSHQGPVWATIMDMGVYLHYLQFVFLSSSLSVEYPGFLQPVTSNAAWSSLMFWRGPYDGGLAWPGVDQGIYVSNATVGMNSMVMVLGFPRIMDFLFDALLNLAMLVGALFAILCAVHRLASSWTIQTSASGGVHTWKLAFMSVEVCLSFFSMPLLAYMSNDIWLRGYVSNYRLGLIVLTALVLVYVHYIITRPFLHTKYSAELSNNPQRASNYKFDIRRALQSLSSYIPHFMPLLQAVAVGALQSSGYAQTIIFFTAEATVLAHTSLSKKGRFRFSRSHTVFLYAFRLITASMTIPLALFIEEALKQSIGYVILCLHGIVILFCFLATSIWRLYLVTGKESYRNRLSAQGRRDGHIDVQSRINLDDLNTPLAMHDRTHERLGGSFHASQGNGRASMHSRRVPLDNSTNLRHQSPRYSHLITGDGQHMEQRRDFYRSPRSRATTPEVTLSPSSASSSSGSGGCDTTLPPLHLAASESEQRLYSPRLPAQPPLCGLDALSENRPPVDYSFREADLFYGISADDASTQDVPGSDGAGDTSYECLTGSDAEIRTAAGKQTQSWRSALSATWTRVTSGLAQHEPKEEGFQVVRPGNAALQMARMQQAQARA</sequence>
<feature type="transmembrane region" description="Helical" evidence="2">
    <location>
        <begin position="181"/>
        <end position="201"/>
    </location>
</feature>
<proteinExistence type="predicted"/>
<gene>
    <name evidence="4" type="ORF">LLEC1_01593</name>
</gene>
<keyword evidence="2" id="KW-0472">Membrane</keyword>
<feature type="compositionally biased region" description="Polar residues" evidence="1">
    <location>
        <begin position="624"/>
        <end position="635"/>
    </location>
</feature>
<protein>
    <recommendedName>
        <fullName evidence="6">TRP C-terminal domain-containing protein</fullName>
    </recommendedName>
</protein>
<feature type="region of interest" description="Disordered" evidence="1">
    <location>
        <begin position="624"/>
        <end position="688"/>
    </location>
</feature>
<feature type="transmembrane region" description="Helical" evidence="2">
    <location>
        <begin position="531"/>
        <end position="555"/>
    </location>
</feature>
<feature type="transmembrane region" description="Helical" evidence="2">
    <location>
        <begin position="390"/>
        <end position="410"/>
    </location>
</feature>
<accession>A0A179I6M4</accession>
<keyword evidence="5" id="KW-1185">Reference proteome</keyword>
<evidence type="ECO:0000313" key="5">
    <source>
        <dbReference type="Proteomes" id="UP000243081"/>
    </source>
</evidence>
<evidence type="ECO:0000256" key="3">
    <source>
        <dbReference type="SAM" id="SignalP"/>
    </source>
</evidence>
<evidence type="ECO:0000256" key="1">
    <source>
        <dbReference type="SAM" id="MobiDB-lite"/>
    </source>
</evidence>
<feature type="signal peptide" evidence="3">
    <location>
        <begin position="1"/>
        <end position="25"/>
    </location>
</feature>
<dbReference type="OrthoDB" id="269822at2759"/>